<dbReference type="GO" id="GO:0005953">
    <property type="term" value="C:CAAX-protein geranylgeranyltransferase complex"/>
    <property type="evidence" value="ECO:0007669"/>
    <property type="project" value="TreeGrafter"/>
</dbReference>
<keyword evidence="3" id="KW-0637">Prenyltransferase</keyword>
<evidence type="ECO:0000313" key="9">
    <source>
        <dbReference type="EMBL" id="KAG0496992.1"/>
    </source>
</evidence>
<dbReference type="Pfam" id="PF00432">
    <property type="entry name" value="Prenyltrans"/>
    <property type="match status" value="1"/>
</dbReference>
<evidence type="ECO:0000256" key="7">
    <source>
        <dbReference type="ARBA" id="ARBA00022833"/>
    </source>
</evidence>
<evidence type="ECO:0000256" key="3">
    <source>
        <dbReference type="ARBA" id="ARBA00022602"/>
    </source>
</evidence>
<dbReference type="GO" id="GO:0004662">
    <property type="term" value="F:CAAX-protein geranylgeranyltransferase activity"/>
    <property type="evidence" value="ECO:0007669"/>
    <property type="project" value="TreeGrafter"/>
</dbReference>
<dbReference type="SUPFAM" id="SSF48239">
    <property type="entry name" value="Terpenoid cyclases/Protein prenyltransferases"/>
    <property type="match status" value="1"/>
</dbReference>
<dbReference type="InterPro" id="IPR001330">
    <property type="entry name" value="Prenyltrans"/>
</dbReference>
<organism evidence="9 10">
    <name type="scientific">Vanilla planifolia</name>
    <name type="common">Vanilla</name>
    <dbReference type="NCBI Taxonomy" id="51239"/>
    <lineage>
        <taxon>Eukaryota</taxon>
        <taxon>Viridiplantae</taxon>
        <taxon>Streptophyta</taxon>
        <taxon>Embryophyta</taxon>
        <taxon>Tracheophyta</taxon>
        <taxon>Spermatophyta</taxon>
        <taxon>Magnoliopsida</taxon>
        <taxon>Liliopsida</taxon>
        <taxon>Asparagales</taxon>
        <taxon>Orchidaceae</taxon>
        <taxon>Vanilloideae</taxon>
        <taxon>Vanilleae</taxon>
        <taxon>Vanilla</taxon>
    </lineage>
</organism>
<keyword evidence="5" id="KW-0479">Metal-binding</keyword>
<protein>
    <recommendedName>
        <fullName evidence="8">Prenyltransferase alpha-alpha toroid domain-containing protein</fullName>
    </recommendedName>
</protein>
<dbReference type="PANTHER" id="PTHR11774">
    <property type="entry name" value="GERANYLGERANYL TRANSFERASE TYPE BETA SUBUNIT"/>
    <property type="match status" value="1"/>
</dbReference>
<comment type="cofactor">
    <cofactor evidence="1">
        <name>Zn(2+)</name>
        <dbReference type="ChEBI" id="CHEBI:29105"/>
    </cofactor>
</comment>
<evidence type="ECO:0000256" key="5">
    <source>
        <dbReference type="ARBA" id="ARBA00022723"/>
    </source>
</evidence>
<dbReference type="OrthoDB" id="760067at2759"/>
<keyword evidence="7" id="KW-0862">Zinc</keyword>
<proteinExistence type="inferred from homology"/>
<evidence type="ECO:0000256" key="4">
    <source>
        <dbReference type="ARBA" id="ARBA00022679"/>
    </source>
</evidence>
<dbReference type="InterPro" id="IPR008930">
    <property type="entry name" value="Terpenoid_cyclase/PrenylTrfase"/>
</dbReference>
<dbReference type="EMBL" id="JADCNL010000001">
    <property type="protein sequence ID" value="KAG0496992.1"/>
    <property type="molecule type" value="Genomic_DNA"/>
</dbReference>
<dbReference type="GO" id="GO:0046872">
    <property type="term" value="F:metal ion binding"/>
    <property type="evidence" value="ECO:0007669"/>
    <property type="project" value="UniProtKB-KW"/>
</dbReference>
<accession>A0A835S3U1</accession>
<comment type="similarity">
    <text evidence="2">Belongs to the protein prenyltransferase subunit beta family.</text>
</comment>
<evidence type="ECO:0000313" key="10">
    <source>
        <dbReference type="Proteomes" id="UP000636800"/>
    </source>
</evidence>
<dbReference type="CDD" id="cd02890">
    <property type="entry name" value="PTase"/>
    <property type="match status" value="1"/>
</dbReference>
<evidence type="ECO:0000259" key="8">
    <source>
        <dbReference type="Pfam" id="PF00432"/>
    </source>
</evidence>
<evidence type="ECO:0000256" key="2">
    <source>
        <dbReference type="ARBA" id="ARBA00010497"/>
    </source>
</evidence>
<dbReference type="Gene3D" id="1.50.10.20">
    <property type="match status" value="1"/>
</dbReference>
<evidence type="ECO:0000256" key="1">
    <source>
        <dbReference type="ARBA" id="ARBA00001947"/>
    </source>
</evidence>
<feature type="domain" description="Prenyltransferase alpha-alpha toroid" evidence="8">
    <location>
        <begin position="6"/>
        <end position="336"/>
    </location>
</feature>
<dbReference type="Proteomes" id="UP000636800">
    <property type="component" value="Chromosome 1"/>
</dbReference>
<dbReference type="PANTHER" id="PTHR11774:SF4">
    <property type="entry name" value="GERANYLGERANYL TRANSFERASE TYPE-1 SUBUNIT BETA"/>
    <property type="match status" value="1"/>
</dbReference>
<keyword evidence="6" id="KW-0677">Repeat</keyword>
<sequence length="342" mass="38274">MDPITFDRERHVAFLEMMLERLPEDYEAQEINRLTLAYYVVSGLAVLDALDRVNKEQLISWVLSYQVHPISDADLKNGKFFGFGGAFQNFSNDDGKVSEHNFGHLASTYCAIAILKVIGYSFSNFEFTPILSSMRWLQQPDGSFIPIHVGAEADLRFVYCAAAICFMLNNWTGMNREKAREYILNCQSYDGGFGLVPGAESHGGATYCAVAALNLMGFIEMNILTKFSQPFILDINLLLGWCLEKQSTDGGFQGRTNKPSDTCYAFWVGGVLKLLGGYQFCDRDLLRRFVLSCQSPYGGFKKLPENIYPDVYHSFYGLSALSLLEEPGLKPLQVELGIPAVI</sequence>
<name>A0A835S3U1_VANPL</name>
<keyword evidence="4" id="KW-0808">Transferase</keyword>
<gene>
    <name evidence="9" type="ORF">HPP92_001683</name>
</gene>
<dbReference type="AlphaFoldDB" id="A0A835S3U1"/>
<keyword evidence="10" id="KW-1185">Reference proteome</keyword>
<reference evidence="9 10" key="1">
    <citation type="journal article" date="2020" name="Nat. Food">
        <title>A phased Vanilla planifolia genome enables genetic improvement of flavour and production.</title>
        <authorList>
            <person name="Hasing T."/>
            <person name="Tang H."/>
            <person name="Brym M."/>
            <person name="Khazi F."/>
            <person name="Huang T."/>
            <person name="Chambers A.H."/>
        </authorList>
    </citation>
    <scope>NUCLEOTIDE SEQUENCE [LARGE SCALE GENOMIC DNA]</scope>
    <source>
        <tissue evidence="9">Leaf</tissue>
    </source>
</reference>
<evidence type="ECO:0000256" key="6">
    <source>
        <dbReference type="ARBA" id="ARBA00022737"/>
    </source>
</evidence>
<comment type="caution">
    <text evidence="9">The sequence shown here is derived from an EMBL/GenBank/DDBJ whole genome shotgun (WGS) entry which is preliminary data.</text>
</comment>
<dbReference type="InterPro" id="IPR045089">
    <property type="entry name" value="PGGT1B-like"/>
</dbReference>